<dbReference type="Proteomes" id="UP000054248">
    <property type="component" value="Unassembled WGS sequence"/>
</dbReference>
<evidence type="ECO:0000313" key="2">
    <source>
        <dbReference type="EMBL" id="KIO20190.1"/>
    </source>
</evidence>
<evidence type="ECO:0000256" key="1">
    <source>
        <dbReference type="SAM" id="MobiDB-lite"/>
    </source>
</evidence>
<proteinExistence type="predicted"/>
<organism evidence="2 3">
    <name type="scientific">Tulasnella calospora MUT 4182</name>
    <dbReference type="NCBI Taxonomy" id="1051891"/>
    <lineage>
        <taxon>Eukaryota</taxon>
        <taxon>Fungi</taxon>
        <taxon>Dikarya</taxon>
        <taxon>Basidiomycota</taxon>
        <taxon>Agaricomycotina</taxon>
        <taxon>Agaricomycetes</taxon>
        <taxon>Cantharellales</taxon>
        <taxon>Tulasnellaceae</taxon>
        <taxon>Tulasnella</taxon>
    </lineage>
</organism>
<dbReference type="EMBL" id="KN823183">
    <property type="protein sequence ID" value="KIO20190.1"/>
    <property type="molecule type" value="Genomic_DNA"/>
</dbReference>
<sequence length="188" mass="20737">MDPATALHQPPQDAARYIFDQTQYALHHQGDSWSTPSQPPYHASVSDHSASHVPEPSSVSPKSANKHNNGKPSSPAASGRMTRNRAAALAKGSNHQLSPEEGEHLPAVSINGPHCNQFPSSTQQHVLHYFLPSPSLLHLFQFCNLSPLDQPSRRPSRRPRLYRPRRCCPFLSDSHLPPLSSSSLIRLP</sequence>
<reference evidence="2 3" key="1">
    <citation type="submission" date="2014-04" db="EMBL/GenBank/DDBJ databases">
        <authorList>
            <consortium name="DOE Joint Genome Institute"/>
            <person name="Kuo A."/>
            <person name="Girlanda M."/>
            <person name="Perotto S."/>
            <person name="Kohler A."/>
            <person name="Nagy L.G."/>
            <person name="Floudas D."/>
            <person name="Copeland A."/>
            <person name="Barry K.W."/>
            <person name="Cichocki N."/>
            <person name="Veneault-Fourrey C."/>
            <person name="LaButti K."/>
            <person name="Lindquist E.A."/>
            <person name="Lipzen A."/>
            <person name="Lundell T."/>
            <person name="Morin E."/>
            <person name="Murat C."/>
            <person name="Sun H."/>
            <person name="Tunlid A."/>
            <person name="Henrissat B."/>
            <person name="Grigoriev I.V."/>
            <person name="Hibbett D.S."/>
            <person name="Martin F."/>
            <person name="Nordberg H.P."/>
            <person name="Cantor M.N."/>
            <person name="Hua S.X."/>
        </authorList>
    </citation>
    <scope>NUCLEOTIDE SEQUENCE [LARGE SCALE GENOMIC DNA]</scope>
    <source>
        <strain evidence="2 3">MUT 4182</strain>
    </source>
</reference>
<dbReference type="HOGENOM" id="CLU_1442065_0_0_1"/>
<accession>A0A0C3PY93</accession>
<keyword evidence="3" id="KW-1185">Reference proteome</keyword>
<protein>
    <submittedName>
        <fullName evidence="2">Uncharacterized protein</fullName>
    </submittedName>
</protein>
<feature type="region of interest" description="Disordered" evidence="1">
    <location>
        <begin position="28"/>
        <end position="116"/>
    </location>
</feature>
<name>A0A0C3PY93_9AGAM</name>
<evidence type="ECO:0000313" key="3">
    <source>
        <dbReference type="Proteomes" id="UP000054248"/>
    </source>
</evidence>
<dbReference type="AlphaFoldDB" id="A0A0C3PY93"/>
<feature type="compositionally biased region" description="Low complexity" evidence="1">
    <location>
        <begin position="42"/>
        <end position="53"/>
    </location>
</feature>
<gene>
    <name evidence="2" type="ORF">M407DRAFT_140041</name>
</gene>
<reference evidence="3" key="2">
    <citation type="submission" date="2015-01" db="EMBL/GenBank/DDBJ databases">
        <title>Evolutionary Origins and Diversification of the Mycorrhizal Mutualists.</title>
        <authorList>
            <consortium name="DOE Joint Genome Institute"/>
            <consortium name="Mycorrhizal Genomics Consortium"/>
            <person name="Kohler A."/>
            <person name="Kuo A."/>
            <person name="Nagy L.G."/>
            <person name="Floudas D."/>
            <person name="Copeland A."/>
            <person name="Barry K.W."/>
            <person name="Cichocki N."/>
            <person name="Veneault-Fourrey C."/>
            <person name="LaButti K."/>
            <person name="Lindquist E.A."/>
            <person name="Lipzen A."/>
            <person name="Lundell T."/>
            <person name="Morin E."/>
            <person name="Murat C."/>
            <person name="Riley R."/>
            <person name="Ohm R."/>
            <person name="Sun H."/>
            <person name="Tunlid A."/>
            <person name="Henrissat B."/>
            <person name="Grigoriev I.V."/>
            <person name="Hibbett D.S."/>
            <person name="Martin F."/>
        </authorList>
    </citation>
    <scope>NUCLEOTIDE SEQUENCE [LARGE SCALE GENOMIC DNA]</scope>
    <source>
        <strain evidence="3">MUT 4182</strain>
    </source>
</reference>